<dbReference type="RefSeq" id="WP_035928696.1">
    <property type="nucleotide sequence ID" value="NZ_CADFFX010000014.1"/>
</dbReference>
<evidence type="ECO:0000313" key="2">
    <source>
        <dbReference type="EMBL" id="KDR39356.1"/>
    </source>
</evidence>
<feature type="signal peptide" evidence="1">
    <location>
        <begin position="1"/>
        <end position="21"/>
    </location>
</feature>
<reference evidence="2 3" key="1">
    <citation type="submission" date="2014-03" db="EMBL/GenBank/DDBJ databases">
        <title>Draft Genome Sequences of Four Burkholderia Strains.</title>
        <authorList>
            <person name="Liu X.Y."/>
            <person name="Li C.X."/>
            <person name="Xu J.H."/>
        </authorList>
    </citation>
    <scope>NUCLEOTIDE SEQUENCE [LARGE SCALE GENOMIC DNA]</scope>
    <source>
        <strain evidence="2 3">DSM 50014</strain>
    </source>
</reference>
<keyword evidence="3" id="KW-1185">Reference proteome</keyword>
<evidence type="ECO:0000256" key="1">
    <source>
        <dbReference type="SAM" id="SignalP"/>
    </source>
</evidence>
<name>A0A069PPX5_9BURK</name>
<evidence type="ECO:0008006" key="4">
    <source>
        <dbReference type="Google" id="ProtNLM"/>
    </source>
</evidence>
<comment type="caution">
    <text evidence="2">The sequence shown here is derived from an EMBL/GenBank/DDBJ whole genome shotgun (WGS) entry which is preliminary data.</text>
</comment>
<accession>A0A069PPX5</accession>
<evidence type="ECO:0000313" key="3">
    <source>
        <dbReference type="Proteomes" id="UP000027466"/>
    </source>
</evidence>
<feature type="chain" id="PRO_5007372277" description="DUF4148 domain-containing protein" evidence="1">
    <location>
        <begin position="22"/>
        <end position="76"/>
    </location>
</feature>
<dbReference type="Proteomes" id="UP000027466">
    <property type="component" value="Unassembled WGS sequence"/>
</dbReference>
<keyword evidence="1" id="KW-0732">Signal</keyword>
<gene>
    <name evidence="2" type="ORF">BG61_33520</name>
</gene>
<dbReference type="EMBL" id="JFHC01000061">
    <property type="protein sequence ID" value="KDR39356.1"/>
    <property type="molecule type" value="Genomic_DNA"/>
</dbReference>
<protein>
    <recommendedName>
        <fullName evidence="4">DUF4148 domain-containing protein</fullName>
    </recommendedName>
</protein>
<proteinExistence type="predicted"/>
<dbReference type="Pfam" id="PF13663">
    <property type="entry name" value="DUF4148"/>
    <property type="match status" value="1"/>
</dbReference>
<dbReference type="STRING" id="60547.GCA_000751215_01756"/>
<dbReference type="InterPro" id="IPR025421">
    <property type="entry name" value="DUF4148"/>
</dbReference>
<sequence>MKALMIAVSFVAFAGTGLAQAAGTAPAAGTQATAGWNGPSARDAQVRTRAQVRDELVQAQRSGQLAYLKGTLYKGS</sequence>
<dbReference type="AlphaFoldDB" id="A0A069PPX5"/>
<organism evidence="2 3">
    <name type="scientific">Caballeronia glathei</name>
    <dbReference type="NCBI Taxonomy" id="60547"/>
    <lineage>
        <taxon>Bacteria</taxon>
        <taxon>Pseudomonadati</taxon>
        <taxon>Pseudomonadota</taxon>
        <taxon>Betaproteobacteria</taxon>
        <taxon>Burkholderiales</taxon>
        <taxon>Burkholderiaceae</taxon>
        <taxon>Caballeronia</taxon>
    </lineage>
</organism>